<keyword evidence="5" id="KW-0411">Iron-sulfur</keyword>
<organism evidence="8 9">
    <name type="scientific">Prosthecobacter vanneervenii</name>
    <dbReference type="NCBI Taxonomy" id="48466"/>
    <lineage>
        <taxon>Bacteria</taxon>
        <taxon>Pseudomonadati</taxon>
        <taxon>Verrucomicrobiota</taxon>
        <taxon>Verrucomicrobiia</taxon>
        <taxon>Verrucomicrobiales</taxon>
        <taxon>Verrucomicrobiaceae</taxon>
        <taxon>Prosthecobacter</taxon>
    </lineage>
</organism>
<accession>A0A7W7YA73</accession>
<dbReference type="RefSeq" id="WP_184339070.1">
    <property type="nucleotide sequence ID" value="NZ_JACHIG010000003.1"/>
</dbReference>
<dbReference type="Gene3D" id="2.60.120.260">
    <property type="entry name" value="Galactose-binding domain-like"/>
    <property type="match status" value="2"/>
</dbReference>
<dbReference type="AlphaFoldDB" id="A0A7W7YA73"/>
<evidence type="ECO:0000256" key="1">
    <source>
        <dbReference type="ARBA" id="ARBA00022485"/>
    </source>
</evidence>
<dbReference type="Proteomes" id="UP000590740">
    <property type="component" value="Unassembled WGS sequence"/>
</dbReference>
<dbReference type="PRINTS" id="PR00411">
    <property type="entry name" value="PNDRDTASEI"/>
</dbReference>
<feature type="chain" id="PRO_5030828139" evidence="6">
    <location>
        <begin position="20"/>
        <end position="802"/>
    </location>
</feature>
<dbReference type="Pfam" id="PF25275">
    <property type="entry name" value="Golvesin_C"/>
    <property type="match status" value="1"/>
</dbReference>
<name>A0A7W7YA73_9BACT</name>
<dbReference type="Gene3D" id="3.50.50.60">
    <property type="entry name" value="FAD/NAD(P)-binding domain"/>
    <property type="match status" value="1"/>
</dbReference>
<dbReference type="GO" id="GO:0051539">
    <property type="term" value="F:4 iron, 4 sulfur cluster binding"/>
    <property type="evidence" value="ECO:0007669"/>
    <property type="project" value="UniProtKB-KW"/>
</dbReference>
<evidence type="ECO:0000259" key="7">
    <source>
        <dbReference type="Pfam" id="PF25275"/>
    </source>
</evidence>
<reference evidence="8 9" key="1">
    <citation type="submission" date="2020-08" db="EMBL/GenBank/DDBJ databases">
        <title>Genomic Encyclopedia of Type Strains, Phase IV (KMG-IV): sequencing the most valuable type-strain genomes for metagenomic binning, comparative biology and taxonomic classification.</title>
        <authorList>
            <person name="Goeker M."/>
        </authorList>
    </citation>
    <scope>NUCLEOTIDE SEQUENCE [LARGE SCALE GENOMIC DNA]</scope>
    <source>
        <strain evidence="8 9">DSM 12252</strain>
    </source>
</reference>
<feature type="domain" description="Golvesin/Xly CBD-like" evidence="7">
    <location>
        <begin position="673"/>
        <end position="798"/>
    </location>
</feature>
<dbReference type="Pfam" id="PF12831">
    <property type="entry name" value="FAD_oxidored"/>
    <property type="match status" value="1"/>
</dbReference>
<sequence>MKSALLATLLTLTAAAAHAQPLWLEAESFSSPGGWVLDTQFIDIMGSPYLMAHGMGKPVKDATTSIELPAGTYTLWARTKNWVAPFNATGAPGRFQITVNGTTLDHEFGTTGKDWQWEKAGPVKLSGGKATLALHDLTGFDGRIDALILAKDGEDFTPPADLAATNKLRRQLLGLPEKAPETSEFDLVVIGGGYSGMGAAISGARQGLKVAFIQNRPVLGGNGSSEIQVWAMGGTRRGLYPHLGEIVEEFADRASNSPAASPQEFNDKLKEDTVKAEKTIQLFLNTHVYGVEMTSSATVPVASGSASASGKPTHTIRSVIGLDTKTGKETRFLGKLFVDCTGHGSVGALAGAEFMMEEKGRMGMSNMWVMQNLKHPVTWPATPWALPLTLEDFPEPKALAPVGKKNAENMKGYDLGYTPTPAPEDYVHGEWFWESGFDKHPLNDLELIRDHNFRAVYGAVSALKTLKAEKYADFDLTWLAYIGGPRESRRIVGDMILNGEDMVKGIIHPDGCVPTTWDQDLHYPKEQYAKNFPDNPFISRAEFGKHTDRKNGYPVPYRCFYSKDIGNLFMAGRTISVERHALGSTRVMRTCGMMGEVVGKAAWICVRHHTTPRGVYEQYLDILKDLMSQPGAMRRDTLEGNLYLPANAKKLPDLPPPGSSADSIDPKKLEGIVIDDTEAEFTGKWTHGEGLKPYVGNHYSYSSDKAASARFPFSVKQTGSYEVRIYFQPHENRAKSAPITLLTADGEKQVTVDQTKSPKDPQGAYSLGTYKFNAGEESAVIFRTTNAGGNVHLDAVQILPAK</sequence>
<gene>
    <name evidence="8" type="ORF">HNQ65_001707</name>
</gene>
<evidence type="ECO:0000256" key="4">
    <source>
        <dbReference type="ARBA" id="ARBA00023004"/>
    </source>
</evidence>
<keyword evidence="9" id="KW-1185">Reference proteome</keyword>
<evidence type="ECO:0000256" key="6">
    <source>
        <dbReference type="SAM" id="SignalP"/>
    </source>
</evidence>
<evidence type="ECO:0000256" key="5">
    <source>
        <dbReference type="ARBA" id="ARBA00023014"/>
    </source>
</evidence>
<dbReference type="InterPro" id="IPR036188">
    <property type="entry name" value="FAD/NAD-bd_sf"/>
</dbReference>
<dbReference type="InterPro" id="IPR039650">
    <property type="entry name" value="HdrA-like"/>
</dbReference>
<evidence type="ECO:0000256" key="2">
    <source>
        <dbReference type="ARBA" id="ARBA00022723"/>
    </source>
</evidence>
<protein>
    <submittedName>
        <fullName evidence="8">Ribulose 1,5-bisphosphate synthetase/thiazole synthase</fullName>
    </submittedName>
</protein>
<comment type="caution">
    <text evidence="8">The sequence shown here is derived from an EMBL/GenBank/DDBJ whole genome shotgun (WGS) entry which is preliminary data.</text>
</comment>
<feature type="signal peptide" evidence="6">
    <location>
        <begin position="1"/>
        <end position="19"/>
    </location>
</feature>
<dbReference type="GO" id="GO:0046872">
    <property type="term" value="F:metal ion binding"/>
    <property type="evidence" value="ECO:0007669"/>
    <property type="project" value="UniProtKB-KW"/>
</dbReference>
<proteinExistence type="predicted"/>
<dbReference type="PANTHER" id="PTHR43498">
    <property type="entry name" value="FERREDOXIN:COB-COM HETERODISULFIDE REDUCTASE SUBUNIT A"/>
    <property type="match status" value="1"/>
</dbReference>
<keyword evidence="2" id="KW-0479">Metal-binding</keyword>
<keyword evidence="6" id="KW-0732">Signal</keyword>
<keyword evidence="1" id="KW-0004">4Fe-4S</keyword>
<dbReference type="EMBL" id="JACHIG010000003">
    <property type="protein sequence ID" value="MBB5032130.1"/>
    <property type="molecule type" value="Genomic_DNA"/>
</dbReference>
<evidence type="ECO:0000256" key="3">
    <source>
        <dbReference type="ARBA" id="ARBA00023002"/>
    </source>
</evidence>
<keyword evidence="3" id="KW-0560">Oxidoreductase</keyword>
<dbReference type="GO" id="GO:0016491">
    <property type="term" value="F:oxidoreductase activity"/>
    <property type="evidence" value="ECO:0007669"/>
    <property type="project" value="UniProtKB-KW"/>
</dbReference>
<evidence type="ECO:0000313" key="9">
    <source>
        <dbReference type="Proteomes" id="UP000590740"/>
    </source>
</evidence>
<keyword evidence="4" id="KW-0408">Iron</keyword>
<dbReference type="SUPFAM" id="SSF51905">
    <property type="entry name" value="FAD/NAD(P)-binding domain"/>
    <property type="match status" value="1"/>
</dbReference>
<dbReference type="PANTHER" id="PTHR43498:SF1">
    <property type="entry name" value="COB--COM HETERODISULFIDE REDUCTASE IRON-SULFUR SUBUNIT A"/>
    <property type="match status" value="1"/>
</dbReference>
<evidence type="ECO:0000313" key="8">
    <source>
        <dbReference type="EMBL" id="MBB5032130.1"/>
    </source>
</evidence>
<dbReference type="InterPro" id="IPR033803">
    <property type="entry name" value="CBD-like_Golvesin-Xly"/>
</dbReference>